<protein>
    <submittedName>
        <fullName evidence="2">Uncharacterized protein</fullName>
    </submittedName>
</protein>
<organism evidence="2 3">
    <name type="scientific">Arthrobacter oryzae</name>
    <dbReference type="NCBI Taxonomy" id="409290"/>
    <lineage>
        <taxon>Bacteria</taxon>
        <taxon>Bacillati</taxon>
        <taxon>Actinomycetota</taxon>
        <taxon>Actinomycetes</taxon>
        <taxon>Micrococcales</taxon>
        <taxon>Micrococcaceae</taxon>
        <taxon>Arthrobacter</taxon>
    </lineage>
</organism>
<gene>
    <name evidence="2" type="ORF">C8D78_1672</name>
</gene>
<evidence type="ECO:0000313" key="2">
    <source>
        <dbReference type="EMBL" id="RKR19861.1"/>
    </source>
</evidence>
<feature type="compositionally biased region" description="Basic and acidic residues" evidence="1">
    <location>
        <begin position="31"/>
        <end position="65"/>
    </location>
</feature>
<dbReference type="AlphaFoldDB" id="A0A495ET89"/>
<dbReference type="RefSeq" id="WP_120952204.1">
    <property type="nucleotide sequence ID" value="NZ_RBIR01000003.1"/>
</dbReference>
<reference evidence="2 3" key="1">
    <citation type="submission" date="2018-10" db="EMBL/GenBank/DDBJ databases">
        <title>Genomic Encyclopedia of Type Strains, Phase IV (KMG-IV): sequencing the most valuable type-strain genomes for metagenomic binning, comparative biology and taxonomic classification.</title>
        <authorList>
            <person name="Goeker M."/>
        </authorList>
    </citation>
    <scope>NUCLEOTIDE SEQUENCE [LARGE SCALE GENOMIC DNA]</scope>
    <source>
        <strain evidence="2 3">DSM 25586</strain>
    </source>
</reference>
<sequence>MSEHDDPAAEVPRKHPHAKPHEPFVSAGAESTRELREMARRRRDAEEKLQQHLLEAEAKEKPVED</sequence>
<comment type="caution">
    <text evidence="2">The sequence shown here is derived from an EMBL/GenBank/DDBJ whole genome shotgun (WGS) entry which is preliminary data.</text>
</comment>
<evidence type="ECO:0000313" key="3">
    <source>
        <dbReference type="Proteomes" id="UP000276055"/>
    </source>
</evidence>
<name>A0A495ET89_9MICC</name>
<dbReference type="OrthoDB" id="4952604at2"/>
<proteinExistence type="predicted"/>
<feature type="compositionally biased region" description="Basic and acidic residues" evidence="1">
    <location>
        <begin position="1"/>
        <end position="13"/>
    </location>
</feature>
<dbReference type="Proteomes" id="UP000276055">
    <property type="component" value="Unassembled WGS sequence"/>
</dbReference>
<feature type="region of interest" description="Disordered" evidence="1">
    <location>
        <begin position="1"/>
        <end position="65"/>
    </location>
</feature>
<accession>A0A495ET89</accession>
<evidence type="ECO:0000256" key="1">
    <source>
        <dbReference type="SAM" id="MobiDB-lite"/>
    </source>
</evidence>
<dbReference type="EMBL" id="RBIR01000003">
    <property type="protein sequence ID" value="RKR19861.1"/>
    <property type="molecule type" value="Genomic_DNA"/>
</dbReference>